<gene>
    <name evidence="2" type="ORF">GMST_12960</name>
</gene>
<keyword evidence="1" id="KW-1133">Transmembrane helix</keyword>
<organism evidence="2 3">
    <name type="scientific">Geomonas silvestris</name>
    <dbReference type="NCBI Taxonomy" id="2740184"/>
    <lineage>
        <taxon>Bacteria</taxon>
        <taxon>Pseudomonadati</taxon>
        <taxon>Thermodesulfobacteriota</taxon>
        <taxon>Desulfuromonadia</taxon>
        <taxon>Geobacterales</taxon>
        <taxon>Geobacteraceae</taxon>
        <taxon>Geomonas</taxon>
    </lineage>
</organism>
<protein>
    <recommendedName>
        <fullName evidence="4">Metal-dependent hydrolase</fullName>
    </recommendedName>
</protein>
<proteinExistence type="predicted"/>
<evidence type="ECO:0000313" key="2">
    <source>
        <dbReference type="EMBL" id="GFO58971.1"/>
    </source>
</evidence>
<dbReference type="EMBL" id="BLXX01000003">
    <property type="protein sequence ID" value="GFO58971.1"/>
    <property type="molecule type" value="Genomic_DNA"/>
</dbReference>
<evidence type="ECO:0000313" key="3">
    <source>
        <dbReference type="Proteomes" id="UP000556026"/>
    </source>
</evidence>
<evidence type="ECO:0008006" key="4">
    <source>
        <dbReference type="Google" id="ProtNLM"/>
    </source>
</evidence>
<keyword evidence="3" id="KW-1185">Reference proteome</keyword>
<dbReference type="Proteomes" id="UP000556026">
    <property type="component" value="Unassembled WGS sequence"/>
</dbReference>
<accession>A0A6V8MG51</accession>
<name>A0A6V8MG51_9BACT</name>
<feature type="transmembrane region" description="Helical" evidence="1">
    <location>
        <begin position="97"/>
        <end position="115"/>
    </location>
</feature>
<evidence type="ECO:0000256" key="1">
    <source>
        <dbReference type="SAM" id="Phobius"/>
    </source>
</evidence>
<sequence>MTLTQHLALTGLAAAALSPILSAPDLALFAAGGVLVDVDHYFLYMQRRKSLSVRGMFRYFSELQTIEKTISYVGLCAFHTIDFFLLLALLLFWFPQLGPLLAGCLFHFVLDLFDLRRKGIIFIRPFFLVEHFIRRRGKGYPWY</sequence>
<dbReference type="RefSeq" id="WP_183353823.1">
    <property type="nucleotide sequence ID" value="NZ_BLXX01000003.1"/>
</dbReference>
<reference evidence="3" key="1">
    <citation type="submission" date="2020-06" db="EMBL/GenBank/DDBJ databases">
        <title>Draft genomic sequence of Geomonas sp. Red330.</title>
        <authorList>
            <person name="Itoh H."/>
            <person name="Zhenxing X."/>
            <person name="Ushijima N."/>
            <person name="Masuda Y."/>
            <person name="Shiratori Y."/>
            <person name="Senoo K."/>
        </authorList>
    </citation>
    <scope>NUCLEOTIDE SEQUENCE [LARGE SCALE GENOMIC DNA]</scope>
    <source>
        <strain evidence="3">Red330</strain>
    </source>
</reference>
<keyword evidence="1" id="KW-0812">Transmembrane</keyword>
<comment type="caution">
    <text evidence="2">The sequence shown here is derived from an EMBL/GenBank/DDBJ whole genome shotgun (WGS) entry which is preliminary data.</text>
</comment>
<keyword evidence="1" id="KW-0472">Membrane</keyword>
<dbReference type="AlphaFoldDB" id="A0A6V8MG51"/>